<evidence type="ECO:0000313" key="3">
    <source>
        <dbReference type="Proteomes" id="UP000198287"/>
    </source>
</evidence>
<proteinExistence type="predicted"/>
<organism evidence="2 3">
    <name type="scientific">Folsomia candida</name>
    <name type="common">Springtail</name>
    <dbReference type="NCBI Taxonomy" id="158441"/>
    <lineage>
        <taxon>Eukaryota</taxon>
        <taxon>Metazoa</taxon>
        <taxon>Ecdysozoa</taxon>
        <taxon>Arthropoda</taxon>
        <taxon>Hexapoda</taxon>
        <taxon>Collembola</taxon>
        <taxon>Entomobryomorpha</taxon>
        <taxon>Isotomoidea</taxon>
        <taxon>Isotomidae</taxon>
        <taxon>Proisotominae</taxon>
        <taxon>Folsomia</taxon>
    </lineage>
</organism>
<comment type="caution">
    <text evidence="2">The sequence shown here is derived from an EMBL/GenBank/DDBJ whole genome shotgun (WGS) entry which is preliminary data.</text>
</comment>
<name>A0A226DQ29_FOLCA</name>
<feature type="chain" id="PRO_5012330247" evidence="1">
    <location>
        <begin position="22"/>
        <end position="410"/>
    </location>
</feature>
<keyword evidence="1" id="KW-0732">Signal</keyword>
<sequence>MWIMSFKALLCVAIIFQAGSAILQLCSNYNVKYLGSILTAIDFVQIGHKNPRVVHIVQSTSDLQGIYNSSSCTQASSKYGLCTMFILSFSPFKHYNRLLKHLASVGYNPSHIFIKSEKSKFDENRVTVTSRYILVQESKNRMQVICTHCRVRVILAIRDVREVTFTNYIPALDRIWYKYHKVFTGITIPVQKEIPNFYEILDNCGAHGAAGITRSEPTLEPATVCVRASFYTKLNISASPGKVMLGRIQPLIPLTNLAGKLPEHYTSTWFCGVHEEYLMALFSNKGYRKDWNLLTPLDPSIWWCFLVSLVLIPMAISLWEKFGGPSGSKREFTNLVSDTISVSLDQGINMRSYLKSGWNVTHYRLDFASFIIGFYYKGDLLTCLIVKSPPKLPLDISELVNSSLSILTIF</sequence>
<dbReference type="AlphaFoldDB" id="A0A226DQ29"/>
<accession>A0A226DQ29</accession>
<keyword evidence="3" id="KW-1185">Reference proteome</keyword>
<evidence type="ECO:0000256" key="1">
    <source>
        <dbReference type="SAM" id="SignalP"/>
    </source>
</evidence>
<gene>
    <name evidence="2" type="ORF">Fcan01_18364</name>
</gene>
<dbReference type="EMBL" id="LNIX01000014">
    <property type="protein sequence ID" value="OXA46954.1"/>
    <property type="molecule type" value="Genomic_DNA"/>
</dbReference>
<protein>
    <submittedName>
        <fullName evidence="2">Uncharacterized protein</fullName>
    </submittedName>
</protein>
<reference evidence="2 3" key="1">
    <citation type="submission" date="2015-12" db="EMBL/GenBank/DDBJ databases">
        <title>The genome of Folsomia candida.</title>
        <authorList>
            <person name="Faddeeva A."/>
            <person name="Derks M.F."/>
            <person name="Anvar Y."/>
            <person name="Smit S."/>
            <person name="Van Straalen N."/>
            <person name="Roelofs D."/>
        </authorList>
    </citation>
    <scope>NUCLEOTIDE SEQUENCE [LARGE SCALE GENOMIC DNA]</scope>
    <source>
        <strain evidence="2 3">VU population</strain>
        <tissue evidence="2">Whole body</tissue>
    </source>
</reference>
<dbReference type="Proteomes" id="UP000198287">
    <property type="component" value="Unassembled WGS sequence"/>
</dbReference>
<evidence type="ECO:0000313" key="2">
    <source>
        <dbReference type="EMBL" id="OXA46954.1"/>
    </source>
</evidence>
<feature type="signal peptide" evidence="1">
    <location>
        <begin position="1"/>
        <end position="21"/>
    </location>
</feature>